<dbReference type="Proteomes" id="UP000024837">
    <property type="component" value="Unassembled WGS sequence"/>
</dbReference>
<reference evidence="2 3" key="1">
    <citation type="submission" date="2013-05" db="EMBL/GenBank/DDBJ databases">
        <title>Drechslerella stenobrocha genome reveals carnivorous origination and mechanical trapping mechanism of predatory fungi.</title>
        <authorList>
            <person name="Liu X."/>
            <person name="Zhang W."/>
            <person name="Liu K."/>
        </authorList>
    </citation>
    <scope>NUCLEOTIDE SEQUENCE [LARGE SCALE GENOMIC DNA]</scope>
    <source>
        <strain evidence="2 3">248</strain>
    </source>
</reference>
<dbReference type="EMBL" id="KI966423">
    <property type="protein sequence ID" value="EWC45828.1"/>
    <property type="molecule type" value="Genomic_DNA"/>
</dbReference>
<organism evidence="2 3">
    <name type="scientific">Drechslerella stenobrocha 248</name>
    <dbReference type="NCBI Taxonomy" id="1043628"/>
    <lineage>
        <taxon>Eukaryota</taxon>
        <taxon>Fungi</taxon>
        <taxon>Dikarya</taxon>
        <taxon>Ascomycota</taxon>
        <taxon>Pezizomycotina</taxon>
        <taxon>Orbiliomycetes</taxon>
        <taxon>Orbiliales</taxon>
        <taxon>Orbiliaceae</taxon>
        <taxon>Drechslerella</taxon>
    </lineage>
</organism>
<name>W7I0S6_9PEZI</name>
<keyword evidence="3" id="KW-1185">Reference proteome</keyword>
<gene>
    <name evidence="2" type="ORF">DRE_04835</name>
</gene>
<feature type="compositionally biased region" description="Low complexity" evidence="1">
    <location>
        <begin position="13"/>
        <end position="28"/>
    </location>
</feature>
<sequence length="153" mass="16082">MKNSQQDDDYLLASPSSPASTSRTWSDSIVQDNGSEVAGDILEDGHSRISNSQTKRYVRFDVTDQPPASGGSETHHNTSFSVAGEAQLTDNDNDFLNSSDDDDLAIGGGTTPLLTSIAAPSVVVAGMTLGDSDSPSARSSMNMAFMNMANSIM</sequence>
<feature type="region of interest" description="Disordered" evidence="1">
    <location>
        <begin position="1"/>
        <end position="102"/>
    </location>
</feature>
<dbReference type="AlphaFoldDB" id="W7I0S6"/>
<evidence type="ECO:0000256" key="1">
    <source>
        <dbReference type="SAM" id="MobiDB-lite"/>
    </source>
</evidence>
<feature type="compositionally biased region" description="Acidic residues" evidence="1">
    <location>
        <begin position="1"/>
        <end position="10"/>
    </location>
</feature>
<evidence type="ECO:0000313" key="2">
    <source>
        <dbReference type="EMBL" id="EWC45828.1"/>
    </source>
</evidence>
<proteinExistence type="predicted"/>
<protein>
    <submittedName>
        <fullName evidence="2">Uncharacterized protein</fullName>
    </submittedName>
</protein>
<dbReference type="OrthoDB" id="28208at2759"/>
<dbReference type="HOGENOM" id="CLU_1713213_0_0_1"/>
<evidence type="ECO:0000313" key="3">
    <source>
        <dbReference type="Proteomes" id="UP000024837"/>
    </source>
</evidence>
<accession>W7I0S6</accession>